<proteinExistence type="predicted"/>
<evidence type="ECO:0000313" key="1">
    <source>
        <dbReference type="EMBL" id="RPB25279.1"/>
    </source>
</evidence>
<keyword evidence="2" id="KW-1185">Reference proteome</keyword>
<dbReference type="EMBL" id="ML121538">
    <property type="protein sequence ID" value="RPB25279.1"/>
    <property type="molecule type" value="Genomic_DNA"/>
</dbReference>
<organism evidence="1 2">
    <name type="scientific">Terfezia boudieri ATCC MYA-4762</name>
    <dbReference type="NCBI Taxonomy" id="1051890"/>
    <lineage>
        <taxon>Eukaryota</taxon>
        <taxon>Fungi</taxon>
        <taxon>Dikarya</taxon>
        <taxon>Ascomycota</taxon>
        <taxon>Pezizomycotina</taxon>
        <taxon>Pezizomycetes</taxon>
        <taxon>Pezizales</taxon>
        <taxon>Pezizaceae</taxon>
        <taxon>Terfezia</taxon>
    </lineage>
</organism>
<dbReference type="AlphaFoldDB" id="A0A3N4LUN5"/>
<reference evidence="1 2" key="1">
    <citation type="journal article" date="2018" name="Nat. Ecol. Evol.">
        <title>Pezizomycetes genomes reveal the molecular basis of ectomycorrhizal truffle lifestyle.</title>
        <authorList>
            <person name="Murat C."/>
            <person name="Payen T."/>
            <person name="Noel B."/>
            <person name="Kuo A."/>
            <person name="Morin E."/>
            <person name="Chen J."/>
            <person name="Kohler A."/>
            <person name="Krizsan K."/>
            <person name="Balestrini R."/>
            <person name="Da Silva C."/>
            <person name="Montanini B."/>
            <person name="Hainaut M."/>
            <person name="Levati E."/>
            <person name="Barry K.W."/>
            <person name="Belfiori B."/>
            <person name="Cichocki N."/>
            <person name="Clum A."/>
            <person name="Dockter R.B."/>
            <person name="Fauchery L."/>
            <person name="Guy J."/>
            <person name="Iotti M."/>
            <person name="Le Tacon F."/>
            <person name="Lindquist E.A."/>
            <person name="Lipzen A."/>
            <person name="Malagnac F."/>
            <person name="Mello A."/>
            <person name="Molinier V."/>
            <person name="Miyauchi S."/>
            <person name="Poulain J."/>
            <person name="Riccioni C."/>
            <person name="Rubini A."/>
            <person name="Sitrit Y."/>
            <person name="Splivallo R."/>
            <person name="Traeger S."/>
            <person name="Wang M."/>
            <person name="Zifcakova L."/>
            <person name="Wipf D."/>
            <person name="Zambonelli A."/>
            <person name="Paolocci F."/>
            <person name="Nowrousian M."/>
            <person name="Ottonello S."/>
            <person name="Baldrian P."/>
            <person name="Spatafora J.W."/>
            <person name="Henrissat B."/>
            <person name="Nagy L.G."/>
            <person name="Aury J.M."/>
            <person name="Wincker P."/>
            <person name="Grigoriev I.V."/>
            <person name="Bonfante P."/>
            <person name="Martin F.M."/>
        </authorList>
    </citation>
    <scope>NUCLEOTIDE SEQUENCE [LARGE SCALE GENOMIC DNA]</scope>
    <source>
        <strain evidence="1 2">ATCC MYA-4762</strain>
    </source>
</reference>
<accession>A0A3N4LUN5</accession>
<evidence type="ECO:0000313" key="2">
    <source>
        <dbReference type="Proteomes" id="UP000267821"/>
    </source>
</evidence>
<gene>
    <name evidence="1" type="ORF">L211DRAFT_108723</name>
</gene>
<sequence>MSDTNEVGPLKDFYVYFSLIFSVGHETARWLLSPEDAWLAPEMGTEVRLMSFVGEGGWAGGGNTKQVGFFPSASRTEPRTGCAASGEVKKKSGVRIKAQLGNDSMVIVSDGARRQRVSWAGLD</sequence>
<dbReference type="Proteomes" id="UP000267821">
    <property type="component" value="Unassembled WGS sequence"/>
</dbReference>
<name>A0A3N4LUN5_9PEZI</name>
<protein>
    <submittedName>
        <fullName evidence="1">Uncharacterized protein</fullName>
    </submittedName>
</protein>
<dbReference type="InParanoid" id="A0A3N4LUN5"/>